<keyword evidence="2" id="KW-1185">Reference proteome</keyword>
<evidence type="ECO:0000313" key="1">
    <source>
        <dbReference type="EMBL" id="MDR6241014.1"/>
    </source>
</evidence>
<dbReference type="Proteomes" id="UP001185092">
    <property type="component" value="Unassembled WGS sequence"/>
</dbReference>
<comment type="caution">
    <text evidence="1">The sequence shown here is derived from an EMBL/GenBank/DDBJ whole genome shotgun (WGS) entry which is preliminary data.</text>
</comment>
<reference evidence="1" key="1">
    <citation type="submission" date="2023-07" db="EMBL/GenBank/DDBJ databases">
        <title>Genomic Encyclopedia of Type Strains, Phase IV (KMG-IV): sequencing the most valuable type-strain genomes for metagenomic binning, comparative biology and taxonomic classification.</title>
        <authorList>
            <person name="Goeker M."/>
        </authorList>
    </citation>
    <scope>NUCLEOTIDE SEQUENCE</scope>
    <source>
        <strain evidence="1">DSM 26174</strain>
    </source>
</reference>
<dbReference type="RefSeq" id="WP_309941460.1">
    <property type="nucleotide sequence ID" value="NZ_AP025305.1"/>
</dbReference>
<evidence type="ECO:0000313" key="2">
    <source>
        <dbReference type="Proteomes" id="UP001185092"/>
    </source>
</evidence>
<protein>
    <submittedName>
        <fullName evidence="1">Uncharacterized protein</fullName>
    </submittedName>
</protein>
<organism evidence="1 2">
    <name type="scientific">Aureibacter tunicatorum</name>
    <dbReference type="NCBI Taxonomy" id="866807"/>
    <lineage>
        <taxon>Bacteria</taxon>
        <taxon>Pseudomonadati</taxon>
        <taxon>Bacteroidota</taxon>
        <taxon>Cytophagia</taxon>
        <taxon>Cytophagales</taxon>
        <taxon>Persicobacteraceae</taxon>
        <taxon>Aureibacter</taxon>
    </lineage>
</organism>
<gene>
    <name evidence="1" type="ORF">HNQ88_004090</name>
</gene>
<dbReference type="EMBL" id="JAVDQD010000006">
    <property type="protein sequence ID" value="MDR6241014.1"/>
    <property type="molecule type" value="Genomic_DNA"/>
</dbReference>
<dbReference type="AlphaFoldDB" id="A0AAE4BS99"/>
<name>A0AAE4BS99_9BACT</name>
<sequence length="78" mass="8819">MNEVHFKYLTENLRLEQGELSIARISVIFSQNKYNNLPAFLTGNIEGLSDTVDNSVALNGLYDSFLSFCHLNDKIPQP</sequence>
<proteinExistence type="predicted"/>
<accession>A0AAE4BS99</accession>